<dbReference type="SUPFAM" id="SSF56784">
    <property type="entry name" value="HAD-like"/>
    <property type="match status" value="1"/>
</dbReference>
<organism evidence="1 2">
    <name type="scientific">Saguinus oedipus</name>
    <name type="common">Cotton-top tamarin</name>
    <name type="synonym">Oedipomidas oedipus</name>
    <dbReference type="NCBI Taxonomy" id="9490"/>
    <lineage>
        <taxon>Eukaryota</taxon>
        <taxon>Metazoa</taxon>
        <taxon>Chordata</taxon>
        <taxon>Craniata</taxon>
        <taxon>Vertebrata</taxon>
        <taxon>Euteleostomi</taxon>
        <taxon>Mammalia</taxon>
        <taxon>Eutheria</taxon>
        <taxon>Euarchontoglires</taxon>
        <taxon>Primates</taxon>
        <taxon>Haplorrhini</taxon>
        <taxon>Platyrrhini</taxon>
        <taxon>Cebidae</taxon>
        <taxon>Callitrichinae</taxon>
        <taxon>Saguinus</taxon>
    </lineage>
</organism>
<evidence type="ECO:0000313" key="2">
    <source>
        <dbReference type="Proteomes" id="UP001266305"/>
    </source>
</evidence>
<feature type="non-terminal residue" evidence="1">
    <location>
        <position position="149"/>
    </location>
</feature>
<dbReference type="InterPro" id="IPR036412">
    <property type="entry name" value="HAD-like_sf"/>
</dbReference>
<feature type="non-terminal residue" evidence="1">
    <location>
        <position position="1"/>
    </location>
</feature>
<dbReference type="EMBL" id="JASSZA010000005">
    <property type="protein sequence ID" value="KAK2112675.1"/>
    <property type="molecule type" value="Genomic_DNA"/>
</dbReference>
<dbReference type="PANTHER" id="PTHR24092">
    <property type="entry name" value="PROBABLE PHOSPHOLIPID-TRANSPORTING ATPASE"/>
    <property type="match status" value="1"/>
</dbReference>
<dbReference type="Gene3D" id="3.40.50.1000">
    <property type="entry name" value="HAD superfamily/HAD-like"/>
    <property type="match status" value="1"/>
</dbReference>
<evidence type="ECO:0000313" key="1">
    <source>
        <dbReference type="EMBL" id="KAK2112675.1"/>
    </source>
</evidence>
<dbReference type="PANTHER" id="PTHR24092:SF81">
    <property type="entry name" value="PHOSPHOLIPID-TRANSPORTING ATPASE VA"/>
    <property type="match status" value="1"/>
</dbReference>
<name>A0ABQ9VU13_SAGOE</name>
<dbReference type="Pfam" id="PF00702">
    <property type="entry name" value="Hydrolase"/>
    <property type="match status" value="1"/>
</dbReference>
<dbReference type="InterPro" id="IPR023214">
    <property type="entry name" value="HAD_sf"/>
</dbReference>
<sequence length="149" mass="16719">DLYAVEGLRTLCIAKRVLSKEEYACWLQRHLEAESSLDNREELLFQSAIRLETNLHLLGATGIEDRLQDGVPETVAKLREAGLQIWVLTGDKQETAVTIAYACKLLDHDEDVLTLNAESQEACAALLDQCLHYVQSKGLHRTPEKTDSK</sequence>
<gene>
    <name evidence="1" type="primary">ATP10A_2</name>
    <name evidence="1" type="ORF">P7K49_012422</name>
</gene>
<protein>
    <submittedName>
        <fullName evidence="1">Phospholipid-transporting ATPase VA</fullName>
    </submittedName>
</protein>
<reference evidence="1 2" key="1">
    <citation type="submission" date="2023-05" db="EMBL/GenBank/DDBJ databases">
        <title>B98-5 Cell Line De Novo Hybrid Assembly: An Optical Mapping Approach.</title>
        <authorList>
            <person name="Kananen K."/>
            <person name="Auerbach J.A."/>
            <person name="Kautto E."/>
            <person name="Blachly J.S."/>
        </authorList>
    </citation>
    <scope>NUCLEOTIDE SEQUENCE [LARGE SCALE GENOMIC DNA]</scope>
    <source>
        <strain evidence="1">B95-8</strain>
        <tissue evidence="1">Cell line</tissue>
    </source>
</reference>
<accession>A0ABQ9VU13</accession>
<comment type="caution">
    <text evidence="1">The sequence shown here is derived from an EMBL/GenBank/DDBJ whole genome shotgun (WGS) entry which is preliminary data.</text>
</comment>
<keyword evidence="2" id="KW-1185">Reference proteome</keyword>
<proteinExistence type="predicted"/>
<dbReference type="Proteomes" id="UP001266305">
    <property type="component" value="Unassembled WGS sequence"/>
</dbReference>